<dbReference type="InterPro" id="IPR004839">
    <property type="entry name" value="Aminotransferase_I/II_large"/>
</dbReference>
<dbReference type="InterPro" id="IPR015424">
    <property type="entry name" value="PyrdxlP-dep_Trfase"/>
</dbReference>
<keyword evidence="5 8" id="KW-0808">Transferase</keyword>
<evidence type="ECO:0000256" key="4">
    <source>
        <dbReference type="ARBA" id="ARBA00022576"/>
    </source>
</evidence>
<comment type="similarity">
    <text evidence="2 8">Belongs to the class-I pyridoxal-phosphate-dependent aminotransferase family.</text>
</comment>
<dbReference type="PANTHER" id="PTHR46383:SF1">
    <property type="entry name" value="ASPARTATE AMINOTRANSFERASE"/>
    <property type="match status" value="1"/>
</dbReference>
<dbReference type="FunFam" id="3.40.640.10:FF:000033">
    <property type="entry name" value="Aspartate aminotransferase"/>
    <property type="match status" value="1"/>
</dbReference>
<sequence>MSLAKSARQGTDQSRFSSVVEQISGEGARAWEIHFVASQRFAAGQDILRLTIGDHDFDAPTAAIEATVAALRSGRHHYTRAGGELPLRDAVARWQSKLNGQRLSQENVVVLPGAQSALYTGARCLFQAGDSIIVPDPMYATYEATLRASGAEVRRVPLHPENAWRLDPQDVAHAIDNSVRGIVLTSPHNPTGALIDAESLDAIAQLARDHDLWIISDEVYAAMVYEGEHRSIATLPGMSDRTLVLGSLSKSHAMPGWRIGWGAGPADLIEHMIQLSSCMFFGQPPFAQDGALEAIESSADTAVWIRDLYRVRRDRFCDQVAKIPRLSFQRPAAGMFVMLDVRQTGVSAKEFAWGLLDAEGLALMPGEGFGDMGKGHLRVSLSVDTDTIDDAVARLARYTGKLA</sequence>
<evidence type="ECO:0000256" key="5">
    <source>
        <dbReference type="ARBA" id="ARBA00022679"/>
    </source>
</evidence>
<dbReference type="Proteomes" id="UP000581135">
    <property type="component" value="Unassembled WGS sequence"/>
</dbReference>
<evidence type="ECO:0000256" key="1">
    <source>
        <dbReference type="ARBA" id="ARBA00001933"/>
    </source>
</evidence>
<feature type="domain" description="Aminotransferase class I/classII large" evidence="9">
    <location>
        <begin position="46"/>
        <end position="395"/>
    </location>
</feature>
<dbReference type="InterPro" id="IPR015421">
    <property type="entry name" value="PyrdxlP-dep_Trfase_major"/>
</dbReference>
<dbReference type="Pfam" id="PF00155">
    <property type="entry name" value="Aminotran_1_2"/>
    <property type="match status" value="1"/>
</dbReference>
<keyword evidence="10" id="KW-0670">Pyruvate</keyword>
<accession>A0A839SWQ1</accession>
<proteinExistence type="inferred from homology"/>
<dbReference type="AlphaFoldDB" id="A0A839SWQ1"/>
<evidence type="ECO:0000259" key="9">
    <source>
        <dbReference type="Pfam" id="PF00155"/>
    </source>
</evidence>
<evidence type="ECO:0000256" key="3">
    <source>
        <dbReference type="ARBA" id="ARBA00011738"/>
    </source>
</evidence>
<evidence type="ECO:0000256" key="6">
    <source>
        <dbReference type="ARBA" id="ARBA00022898"/>
    </source>
</evidence>
<protein>
    <recommendedName>
        <fullName evidence="8">Aminotransferase</fullName>
        <ecNumber evidence="8">2.6.1.-</ecNumber>
    </recommendedName>
</protein>
<dbReference type="Gene3D" id="3.40.640.10">
    <property type="entry name" value="Type I PLP-dependent aspartate aminotransferase-like (Major domain)"/>
    <property type="match status" value="1"/>
</dbReference>
<reference evidence="10 11" key="1">
    <citation type="submission" date="2020-08" db="EMBL/GenBank/DDBJ databases">
        <title>Genomic Encyclopedia of Type Strains, Phase III (KMG-III): the genomes of soil and plant-associated and newly described type strains.</title>
        <authorList>
            <person name="Whitman W."/>
        </authorList>
    </citation>
    <scope>NUCLEOTIDE SEQUENCE [LARGE SCALE GENOMIC DNA]</scope>
    <source>
        <strain evidence="10 11">CECT 8803</strain>
    </source>
</reference>
<evidence type="ECO:0000256" key="7">
    <source>
        <dbReference type="ARBA" id="ARBA00049185"/>
    </source>
</evidence>
<dbReference type="CDD" id="cd00609">
    <property type="entry name" value="AAT_like"/>
    <property type="match status" value="1"/>
</dbReference>
<dbReference type="PROSITE" id="PS00105">
    <property type="entry name" value="AA_TRANSFER_CLASS_1"/>
    <property type="match status" value="1"/>
</dbReference>
<comment type="cofactor">
    <cofactor evidence="1 8">
        <name>pyridoxal 5'-phosphate</name>
        <dbReference type="ChEBI" id="CHEBI:597326"/>
    </cofactor>
</comment>
<evidence type="ECO:0000313" key="11">
    <source>
        <dbReference type="Proteomes" id="UP000581135"/>
    </source>
</evidence>
<comment type="caution">
    <text evidence="10">The sequence shown here is derived from an EMBL/GenBank/DDBJ whole genome shotgun (WGS) entry which is preliminary data.</text>
</comment>
<keyword evidence="6" id="KW-0663">Pyridoxal phosphate</keyword>
<keyword evidence="11" id="KW-1185">Reference proteome</keyword>
<dbReference type="PRINTS" id="PR00753">
    <property type="entry name" value="ACCSYNTHASE"/>
</dbReference>
<evidence type="ECO:0000313" key="10">
    <source>
        <dbReference type="EMBL" id="MBB3066738.1"/>
    </source>
</evidence>
<keyword evidence="4 8" id="KW-0032">Aminotransferase</keyword>
<dbReference type="SUPFAM" id="SSF53383">
    <property type="entry name" value="PLP-dependent transferases"/>
    <property type="match status" value="1"/>
</dbReference>
<dbReference type="InterPro" id="IPR050596">
    <property type="entry name" value="AspAT/PAT-like"/>
</dbReference>
<dbReference type="RefSeq" id="WP_183417563.1">
    <property type="nucleotide sequence ID" value="NZ_JACHXA010000010.1"/>
</dbReference>
<comment type="subunit">
    <text evidence="3">Homodimer.</text>
</comment>
<name>A0A839SWQ1_9PROT</name>
<dbReference type="GO" id="GO:0006520">
    <property type="term" value="P:amino acid metabolic process"/>
    <property type="evidence" value="ECO:0007669"/>
    <property type="project" value="InterPro"/>
</dbReference>
<dbReference type="GO" id="GO:0004069">
    <property type="term" value="F:L-aspartate:2-oxoglutarate aminotransferase activity"/>
    <property type="evidence" value="ECO:0007669"/>
    <property type="project" value="UniProtKB-EC"/>
</dbReference>
<evidence type="ECO:0000256" key="8">
    <source>
        <dbReference type="RuleBase" id="RU000481"/>
    </source>
</evidence>
<dbReference type="PANTHER" id="PTHR46383">
    <property type="entry name" value="ASPARTATE AMINOTRANSFERASE"/>
    <property type="match status" value="1"/>
</dbReference>
<dbReference type="EC" id="2.6.1.-" evidence="8"/>
<dbReference type="EMBL" id="JACHXA010000010">
    <property type="protein sequence ID" value="MBB3066738.1"/>
    <property type="molecule type" value="Genomic_DNA"/>
</dbReference>
<gene>
    <name evidence="10" type="ORF">FHR98_003048</name>
</gene>
<organism evidence="10 11">
    <name type="scientific">Limibacillus halophilus</name>
    <dbReference type="NCBI Taxonomy" id="1579333"/>
    <lineage>
        <taxon>Bacteria</taxon>
        <taxon>Pseudomonadati</taxon>
        <taxon>Pseudomonadota</taxon>
        <taxon>Alphaproteobacteria</taxon>
        <taxon>Rhodospirillales</taxon>
        <taxon>Rhodovibrionaceae</taxon>
        <taxon>Limibacillus</taxon>
    </lineage>
</organism>
<dbReference type="InterPro" id="IPR004838">
    <property type="entry name" value="NHTrfase_class1_PyrdxlP-BS"/>
</dbReference>
<evidence type="ECO:0000256" key="2">
    <source>
        <dbReference type="ARBA" id="ARBA00007441"/>
    </source>
</evidence>
<comment type="catalytic activity">
    <reaction evidence="7">
        <text>L-aspartate + 2-oxoglutarate = oxaloacetate + L-glutamate</text>
        <dbReference type="Rhea" id="RHEA:21824"/>
        <dbReference type="ChEBI" id="CHEBI:16452"/>
        <dbReference type="ChEBI" id="CHEBI:16810"/>
        <dbReference type="ChEBI" id="CHEBI:29985"/>
        <dbReference type="ChEBI" id="CHEBI:29991"/>
        <dbReference type="EC" id="2.6.1.1"/>
    </reaction>
</comment>
<dbReference type="GO" id="GO:0030170">
    <property type="term" value="F:pyridoxal phosphate binding"/>
    <property type="evidence" value="ECO:0007669"/>
    <property type="project" value="InterPro"/>
</dbReference>